<evidence type="ECO:0000313" key="2">
    <source>
        <dbReference type="WBParaSite" id="JU765_v2.g5741.t1"/>
    </source>
</evidence>
<protein>
    <submittedName>
        <fullName evidence="2">Uncharacterized protein</fullName>
    </submittedName>
</protein>
<proteinExistence type="predicted"/>
<reference evidence="2" key="1">
    <citation type="submission" date="2022-11" db="UniProtKB">
        <authorList>
            <consortium name="WormBaseParasite"/>
        </authorList>
    </citation>
    <scope>IDENTIFICATION</scope>
</reference>
<evidence type="ECO:0000313" key="1">
    <source>
        <dbReference type="Proteomes" id="UP000887576"/>
    </source>
</evidence>
<dbReference type="Proteomes" id="UP000887576">
    <property type="component" value="Unplaced"/>
</dbReference>
<organism evidence="1 2">
    <name type="scientific">Panagrolaimus sp. JU765</name>
    <dbReference type="NCBI Taxonomy" id="591449"/>
    <lineage>
        <taxon>Eukaryota</taxon>
        <taxon>Metazoa</taxon>
        <taxon>Ecdysozoa</taxon>
        <taxon>Nematoda</taxon>
        <taxon>Chromadorea</taxon>
        <taxon>Rhabditida</taxon>
        <taxon>Tylenchina</taxon>
        <taxon>Panagrolaimomorpha</taxon>
        <taxon>Panagrolaimoidea</taxon>
        <taxon>Panagrolaimidae</taxon>
        <taxon>Panagrolaimus</taxon>
    </lineage>
</organism>
<name>A0AC34RCS6_9BILA</name>
<sequence>MVQLLESSAPFCFIHLLLLPPSVVFGLDLRAQTEEYNRRNSRDLQVRLDFCGGPSTLCSQKIPRMFSFSTMSSSTFQFVALIFVIVTLISRTEAKCQIVCHEWSDSDAQQCNNAEVKCANNLPEGFYCLEFSHSRPPVCLHMVPETEMKASGARPRRYRPVPIMDYRVEKAPNVELLP</sequence>
<dbReference type="WBParaSite" id="JU765_v2.g5741.t1">
    <property type="protein sequence ID" value="JU765_v2.g5741.t1"/>
    <property type="gene ID" value="JU765_v2.g5741"/>
</dbReference>
<accession>A0AC34RCS6</accession>